<dbReference type="InterPro" id="IPR012337">
    <property type="entry name" value="RNaseH-like_sf"/>
</dbReference>
<evidence type="ECO:0000256" key="6">
    <source>
        <dbReference type="ARBA" id="ARBA00022839"/>
    </source>
</evidence>
<keyword evidence="6" id="KW-0269">Exonuclease</keyword>
<sequence length="394" mass="40977">QVHDLFLVLDLEATCTKRRDLFPVEIIEVSAVLMDAHTLVRQGEFQSYVRPTEHPTLDPFCTELTGISQDQVDTAPLLGSVLPRLAEWLRGLGALQEGEGAGEAASLLPVTWTDWDLKVCLETECEWRKLPRPPYLRRWCNLKRVYTGRYRRTNSLQKCVEALGLTWQGRAHSGLDDSRNTAALAARMVRDGCVLRVTDSFREAQRGAAQQEPQERQEGQAGGSGAGAGSGGGGGGKGNGGGGNGKGRSGSGGLRQSVLTLSPAPAAPETAAAAGPGSPASATAGSGAAAGVTLRATLAPPAGDAASALYDGSGRWLGRCRCGVAAHFRTTKKPGANLGRQFYSCGRWAIADRSRHCDFFLWADQAGGGAAAAVAAAGGAAVAGGGAGPSRRKS</sequence>
<protein>
    <submittedName>
        <fullName evidence="10">ERI1 exoribonuclease 2</fullName>
    </submittedName>
</protein>
<dbReference type="GO" id="GO:0003676">
    <property type="term" value="F:nucleic acid binding"/>
    <property type="evidence" value="ECO:0007669"/>
    <property type="project" value="InterPro"/>
</dbReference>
<dbReference type="PROSITE" id="PS51999">
    <property type="entry name" value="ZF_GRF"/>
    <property type="match status" value="1"/>
</dbReference>
<dbReference type="CDD" id="cd06133">
    <property type="entry name" value="ERI-1_3'hExo_like"/>
    <property type="match status" value="1"/>
</dbReference>
<dbReference type="EMBL" id="PGGS01000046">
    <property type="protein sequence ID" value="PNH10779.1"/>
    <property type="molecule type" value="Genomic_DNA"/>
</dbReference>
<evidence type="ECO:0000256" key="2">
    <source>
        <dbReference type="ARBA" id="ARBA00022723"/>
    </source>
</evidence>
<feature type="non-terminal residue" evidence="10">
    <location>
        <position position="1"/>
    </location>
</feature>
<comment type="caution">
    <text evidence="10">The sequence shown here is derived from an EMBL/GenBank/DDBJ whole genome shotgun (WGS) entry which is preliminary data.</text>
</comment>
<keyword evidence="11" id="KW-1185">Reference proteome</keyword>
<dbReference type="GO" id="GO:0008270">
    <property type="term" value="F:zinc ion binding"/>
    <property type="evidence" value="ECO:0007669"/>
    <property type="project" value="UniProtKB-KW"/>
</dbReference>
<evidence type="ECO:0000256" key="3">
    <source>
        <dbReference type="ARBA" id="ARBA00022771"/>
    </source>
</evidence>
<dbReference type="InterPro" id="IPR010666">
    <property type="entry name" value="Znf_GRF"/>
</dbReference>
<keyword evidence="5" id="KW-0862">Zinc</keyword>
<evidence type="ECO:0000256" key="7">
    <source>
        <dbReference type="PROSITE-ProRule" id="PRU01343"/>
    </source>
</evidence>
<dbReference type="InterPro" id="IPR036397">
    <property type="entry name" value="RNaseH_sf"/>
</dbReference>
<feature type="compositionally biased region" description="Gly residues" evidence="8">
    <location>
        <begin position="220"/>
        <end position="253"/>
    </location>
</feature>
<evidence type="ECO:0000256" key="8">
    <source>
        <dbReference type="SAM" id="MobiDB-lite"/>
    </source>
</evidence>
<dbReference type="OrthoDB" id="438618at2759"/>
<organism evidence="10 11">
    <name type="scientific">Tetrabaena socialis</name>
    <dbReference type="NCBI Taxonomy" id="47790"/>
    <lineage>
        <taxon>Eukaryota</taxon>
        <taxon>Viridiplantae</taxon>
        <taxon>Chlorophyta</taxon>
        <taxon>core chlorophytes</taxon>
        <taxon>Chlorophyceae</taxon>
        <taxon>CS clade</taxon>
        <taxon>Chlamydomonadales</taxon>
        <taxon>Tetrabaenaceae</taxon>
        <taxon>Tetrabaena</taxon>
    </lineage>
</organism>
<feature type="region of interest" description="Disordered" evidence="8">
    <location>
        <begin position="266"/>
        <end position="285"/>
    </location>
</feature>
<evidence type="ECO:0000313" key="11">
    <source>
        <dbReference type="Proteomes" id="UP000236333"/>
    </source>
</evidence>
<gene>
    <name evidence="10" type="ORF">TSOC_002447</name>
</gene>
<evidence type="ECO:0000256" key="1">
    <source>
        <dbReference type="ARBA" id="ARBA00022722"/>
    </source>
</evidence>
<name>A0A2J8AE42_9CHLO</name>
<dbReference type="Proteomes" id="UP000236333">
    <property type="component" value="Unassembled WGS sequence"/>
</dbReference>
<dbReference type="GO" id="GO:0000175">
    <property type="term" value="F:3'-5'-RNA exonuclease activity"/>
    <property type="evidence" value="ECO:0007669"/>
    <property type="project" value="InterPro"/>
</dbReference>
<dbReference type="SUPFAM" id="SSF53098">
    <property type="entry name" value="Ribonuclease H-like"/>
    <property type="match status" value="1"/>
</dbReference>
<accession>A0A2J8AE42</accession>
<feature type="domain" description="GRF-type" evidence="9">
    <location>
        <begin position="320"/>
        <end position="366"/>
    </location>
</feature>
<dbReference type="SMART" id="SM00479">
    <property type="entry name" value="EXOIII"/>
    <property type="match status" value="1"/>
</dbReference>
<dbReference type="InterPro" id="IPR047201">
    <property type="entry name" value="ERI-1_3'hExo-like"/>
</dbReference>
<evidence type="ECO:0000256" key="5">
    <source>
        <dbReference type="ARBA" id="ARBA00022833"/>
    </source>
</evidence>
<dbReference type="PANTHER" id="PTHR23044:SF61">
    <property type="entry name" value="3'-5' EXORIBONUCLEASE 1-RELATED"/>
    <property type="match status" value="1"/>
</dbReference>
<reference evidence="10 11" key="1">
    <citation type="journal article" date="2017" name="Mol. Biol. Evol.">
        <title>The 4-celled Tetrabaena socialis nuclear genome reveals the essential components for genetic control of cell number at the origin of multicellularity in the volvocine lineage.</title>
        <authorList>
            <person name="Featherston J."/>
            <person name="Arakaki Y."/>
            <person name="Hanschen E.R."/>
            <person name="Ferris P.J."/>
            <person name="Michod R.E."/>
            <person name="Olson B.J.S.C."/>
            <person name="Nozaki H."/>
            <person name="Durand P.M."/>
        </authorList>
    </citation>
    <scope>NUCLEOTIDE SEQUENCE [LARGE SCALE GENOMIC DNA]</scope>
    <source>
        <strain evidence="10 11">NIES-571</strain>
    </source>
</reference>
<dbReference type="AlphaFoldDB" id="A0A2J8AE42"/>
<keyword evidence="4" id="KW-0378">Hydrolase</keyword>
<proteinExistence type="predicted"/>
<dbReference type="InterPro" id="IPR051274">
    <property type="entry name" value="3-5_Exoribonuclease"/>
</dbReference>
<dbReference type="Pfam" id="PF00929">
    <property type="entry name" value="RNase_T"/>
    <property type="match status" value="1"/>
</dbReference>
<dbReference type="Gene3D" id="3.30.420.10">
    <property type="entry name" value="Ribonuclease H-like superfamily/Ribonuclease H"/>
    <property type="match status" value="1"/>
</dbReference>
<dbReference type="Pfam" id="PF06839">
    <property type="entry name" value="Zn_ribbon_GRF"/>
    <property type="match status" value="1"/>
</dbReference>
<evidence type="ECO:0000313" key="10">
    <source>
        <dbReference type="EMBL" id="PNH10779.1"/>
    </source>
</evidence>
<evidence type="ECO:0000259" key="9">
    <source>
        <dbReference type="PROSITE" id="PS51999"/>
    </source>
</evidence>
<feature type="region of interest" description="Disordered" evidence="8">
    <location>
        <begin position="204"/>
        <end position="256"/>
    </location>
</feature>
<evidence type="ECO:0000256" key="4">
    <source>
        <dbReference type="ARBA" id="ARBA00022801"/>
    </source>
</evidence>
<keyword evidence="2" id="KW-0479">Metal-binding</keyword>
<keyword evidence="1" id="KW-0540">Nuclease</keyword>
<keyword evidence="3 7" id="KW-0863">Zinc-finger</keyword>
<dbReference type="PANTHER" id="PTHR23044">
    <property type="entry name" value="3'-5' EXONUCLEASE ERI1-RELATED"/>
    <property type="match status" value="1"/>
</dbReference>
<dbReference type="InterPro" id="IPR013520">
    <property type="entry name" value="Ribonucl_H"/>
</dbReference>